<accession>A0A1U7NLZ1</accession>
<dbReference type="OrthoDB" id="1768596at2"/>
<keyword evidence="2" id="KW-1185">Reference proteome</keyword>
<reference evidence="1 2" key="1">
    <citation type="submission" date="2016-11" db="EMBL/GenBank/DDBJ databases">
        <title>Description of two novel members of the family Erysipelotrichaceae: Ileibacterium lipovorans gen. nov., sp. nov. and Dubosiella newyorkensis, gen. nov., sp. nov.</title>
        <authorList>
            <person name="Cox L.M."/>
            <person name="Sohn J."/>
            <person name="Tyrrell K.L."/>
            <person name="Citron D.M."/>
            <person name="Lawson P.A."/>
            <person name="Patel N.B."/>
            <person name="Iizumi T."/>
            <person name="Perez-Perez G.I."/>
            <person name="Goldstein E.J."/>
            <person name="Blaser M.J."/>
        </authorList>
    </citation>
    <scope>NUCLEOTIDE SEQUENCE [LARGE SCALE GENOMIC DNA]</scope>
    <source>
        <strain evidence="1 2">NYU-BL-A4</strain>
    </source>
</reference>
<name>A0A1U7NLZ1_9FIRM</name>
<proteinExistence type="predicted"/>
<sequence>MKNEQKISVEATLVNKETFSYNAVEGLEDALDQFQLDFIAVGKPLSFEVSVFEFNVVEIGMKGLLTYQGNDLISFGKWIKDFKM</sequence>
<dbReference type="GeneID" id="78275736"/>
<evidence type="ECO:0000313" key="1">
    <source>
        <dbReference type="EMBL" id="OLU46094.1"/>
    </source>
</evidence>
<protein>
    <submittedName>
        <fullName evidence="1">Uncharacterized protein</fullName>
    </submittedName>
</protein>
<gene>
    <name evidence="1" type="ORF">BO225_07250</name>
</gene>
<comment type="caution">
    <text evidence="1">The sequence shown here is derived from an EMBL/GenBank/DDBJ whole genome shotgun (WGS) entry which is preliminary data.</text>
</comment>
<organism evidence="1 2">
    <name type="scientific">Dubosiella newyorkensis</name>
    <dbReference type="NCBI Taxonomy" id="1862672"/>
    <lineage>
        <taxon>Bacteria</taxon>
        <taxon>Bacillati</taxon>
        <taxon>Bacillota</taxon>
        <taxon>Erysipelotrichia</taxon>
        <taxon>Erysipelotrichales</taxon>
        <taxon>Erysipelotrichaceae</taxon>
        <taxon>Dubosiella</taxon>
    </lineage>
</organism>
<dbReference type="EMBL" id="MPKA01000068">
    <property type="protein sequence ID" value="OLU46094.1"/>
    <property type="molecule type" value="Genomic_DNA"/>
</dbReference>
<evidence type="ECO:0000313" key="2">
    <source>
        <dbReference type="Proteomes" id="UP000186705"/>
    </source>
</evidence>
<dbReference type="Proteomes" id="UP000186705">
    <property type="component" value="Unassembled WGS sequence"/>
</dbReference>
<dbReference type="AlphaFoldDB" id="A0A1U7NLZ1"/>
<dbReference type="RefSeq" id="WP_076341607.1">
    <property type="nucleotide sequence ID" value="NZ_CAJTMI010000028.1"/>
</dbReference>